<protein>
    <recommendedName>
        <fullName evidence="3">RRM domain-containing protein</fullName>
    </recommendedName>
</protein>
<evidence type="ECO:0000313" key="4">
    <source>
        <dbReference type="EMBL" id="EFN57182.1"/>
    </source>
</evidence>
<dbReference type="FunCoup" id="E1ZA15">
    <property type="interactions" value="435"/>
</dbReference>
<dbReference type="Pfam" id="PF00076">
    <property type="entry name" value="RRM_1"/>
    <property type="match status" value="1"/>
</dbReference>
<dbReference type="InterPro" id="IPR035979">
    <property type="entry name" value="RBD_domain_sf"/>
</dbReference>
<dbReference type="RefSeq" id="XP_005849284.1">
    <property type="nucleotide sequence ID" value="XM_005849222.1"/>
</dbReference>
<dbReference type="InterPro" id="IPR000504">
    <property type="entry name" value="RRM_dom"/>
</dbReference>
<accession>E1ZA15</accession>
<evidence type="ECO:0000259" key="3">
    <source>
        <dbReference type="PROSITE" id="PS50102"/>
    </source>
</evidence>
<dbReference type="InterPro" id="IPR012677">
    <property type="entry name" value="Nucleotide-bd_a/b_plait_sf"/>
</dbReference>
<evidence type="ECO:0000256" key="2">
    <source>
        <dbReference type="PROSITE-ProRule" id="PRU00176"/>
    </source>
</evidence>
<dbReference type="STRING" id="554065.E1ZA15"/>
<dbReference type="PANTHER" id="PTHR48027">
    <property type="entry name" value="HETEROGENEOUS NUCLEAR RIBONUCLEOPROTEIN 87F-RELATED"/>
    <property type="match status" value="1"/>
</dbReference>
<dbReference type="GeneID" id="17356766"/>
<feature type="domain" description="RRM" evidence="3">
    <location>
        <begin position="25"/>
        <end position="103"/>
    </location>
</feature>
<dbReference type="AlphaFoldDB" id="E1ZA15"/>
<dbReference type="Gene3D" id="3.30.70.330">
    <property type="match status" value="1"/>
</dbReference>
<dbReference type="EMBL" id="GL433840">
    <property type="protein sequence ID" value="EFN57182.1"/>
    <property type="molecule type" value="Genomic_DNA"/>
</dbReference>
<dbReference type="eggNOG" id="KOG0118">
    <property type="taxonomic scope" value="Eukaryota"/>
</dbReference>
<organism evidence="5">
    <name type="scientific">Chlorella variabilis</name>
    <name type="common">Green alga</name>
    <dbReference type="NCBI Taxonomy" id="554065"/>
    <lineage>
        <taxon>Eukaryota</taxon>
        <taxon>Viridiplantae</taxon>
        <taxon>Chlorophyta</taxon>
        <taxon>core chlorophytes</taxon>
        <taxon>Trebouxiophyceae</taxon>
        <taxon>Chlorellales</taxon>
        <taxon>Chlorellaceae</taxon>
        <taxon>Chlorella clade</taxon>
        <taxon>Chlorella</taxon>
    </lineage>
</organism>
<dbReference type="InterPro" id="IPR052462">
    <property type="entry name" value="SLIRP/GR-RBP-like"/>
</dbReference>
<dbReference type="PROSITE" id="PS50102">
    <property type="entry name" value="RRM"/>
    <property type="match status" value="1"/>
</dbReference>
<gene>
    <name evidence="4" type="ORF">CHLNCDRAFT_51257</name>
</gene>
<dbReference type="OMA" id="CKVLECH"/>
<proteinExistence type="predicted"/>
<sequence length="105" mass="11879">MTTPPWRRPTLPTAGTWRSPPARGTQLFIAGIPFMMTERDVVDKFDRYGPVREVRIVRHPATGESRGFGFVAMESVEAADRAVRKLDGTDWNGRRLLVEVAKNPR</sequence>
<dbReference type="KEGG" id="cvr:CHLNCDRAFT_51257"/>
<dbReference type="SUPFAM" id="SSF54928">
    <property type="entry name" value="RNA-binding domain, RBD"/>
    <property type="match status" value="1"/>
</dbReference>
<dbReference type="Proteomes" id="UP000008141">
    <property type="component" value="Unassembled WGS sequence"/>
</dbReference>
<name>E1ZA15_CHLVA</name>
<dbReference type="SMART" id="SM00360">
    <property type="entry name" value="RRM"/>
    <property type="match status" value="1"/>
</dbReference>
<keyword evidence="5" id="KW-1185">Reference proteome</keyword>
<evidence type="ECO:0000313" key="5">
    <source>
        <dbReference type="Proteomes" id="UP000008141"/>
    </source>
</evidence>
<evidence type="ECO:0000256" key="1">
    <source>
        <dbReference type="ARBA" id="ARBA00022884"/>
    </source>
</evidence>
<dbReference type="GO" id="GO:0003723">
    <property type="term" value="F:RNA binding"/>
    <property type="evidence" value="ECO:0007669"/>
    <property type="project" value="UniProtKB-UniRule"/>
</dbReference>
<dbReference type="InParanoid" id="E1ZA15"/>
<keyword evidence="1 2" id="KW-0694">RNA-binding</keyword>
<dbReference type="OrthoDB" id="439808at2759"/>
<reference evidence="4 5" key="1">
    <citation type="journal article" date="2010" name="Plant Cell">
        <title>The Chlorella variabilis NC64A genome reveals adaptation to photosymbiosis, coevolution with viruses, and cryptic sex.</title>
        <authorList>
            <person name="Blanc G."/>
            <person name="Duncan G."/>
            <person name="Agarkova I."/>
            <person name="Borodovsky M."/>
            <person name="Gurnon J."/>
            <person name="Kuo A."/>
            <person name="Lindquist E."/>
            <person name="Lucas S."/>
            <person name="Pangilinan J."/>
            <person name="Polle J."/>
            <person name="Salamov A."/>
            <person name="Terry A."/>
            <person name="Yamada T."/>
            <person name="Dunigan D.D."/>
            <person name="Grigoriev I.V."/>
            <person name="Claverie J.M."/>
            <person name="Van Etten J.L."/>
        </authorList>
    </citation>
    <scope>NUCLEOTIDE SEQUENCE [LARGE SCALE GENOMIC DNA]</scope>
    <source>
        <strain evidence="4 5">NC64A</strain>
    </source>
</reference>